<reference evidence="1" key="1">
    <citation type="submission" date="2014-11" db="EMBL/GenBank/DDBJ databases">
        <authorList>
            <person name="Amaro Gonzalez C."/>
        </authorList>
    </citation>
    <scope>NUCLEOTIDE SEQUENCE</scope>
</reference>
<organism evidence="1">
    <name type="scientific">Anguilla anguilla</name>
    <name type="common">European freshwater eel</name>
    <name type="synonym">Muraena anguilla</name>
    <dbReference type="NCBI Taxonomy" id="7936"/>
    <lineage>
        <taxon>Eukaryota</taxon>
        <taxon>Metazoa</taxon>
        <taxon>Chordata</taxon>
        <taxon>Craniata</taxon>
        <taxon>Vertebrata</taxon>
        <taxon>Euteleostomi</taxon>
        <taxon>Actinopterygii</taxon>
        <taxon>Neopterygii</taxon>
        <taxon>Teleostei</taxon>
        <taxon>Anguilliformes</taxon>
        <taxon>Anguillidae</taxon>
        <taxon>Anguilla</taxon>
    </lineage>
</organism>
<proteinExistence type="predicted"/>
<name>A0A0E9Q7Y3_ANGAN</name>
<sequence>MLLLCYDCVFF</sequence>
<reference evidence="1" key="2">
    <citation type="journal article" date="2015" name="Fish Shellfish Immunol.">
        <title>Early steps in the European eel (Anguilla anguilla)-Vibrio vulnificus interaction in the gills: Role of the RtxA13 toxin.</title>
        <authorList>
            <person name="Callol A."/>
            <person name="Pajuelo D."/>
            <person name="Ebbesson L."/>
            <person name="Teles M."/>
            <person name="MacKenzie S."/>
            <person name="Amaro C."/>
        </authorList>
    </citation>
    <scope>NUCLEOTIDE SEQUENCE</scope>
</reference>
<dbReference type="EMBL" id="GBXM01095935">
    <property type="protein sequence ID" value="JAH12642.1"/>
    <property type="molecule type" value="Transcribed_RNA"/>
</dbReference>
<accession>A0A0E9Q7Y3</accession>
<evidence type="ECO:0000313" key="1">
    <source>
        <dbReference type="EMBL" id="JAH12642.1"/>
    </source>
</evidence>
<protein>
    <submittedName>
        <fullName evidence="1">Uncharacterized protein</fullName>
    </submittedName>
</protein>